<dbReference type="Proteomes" id="UP000093962">
    <property type="component" value="Unassembled WGS sequence"/>
</dbReference>
<accession>A0A1A0MZ96</accession>
<dbReference type="InterPro" id="IPR029035">
    <property type="entry name" value="DHS-like_NAD/FAD-binding_dom"/>
</dbReference>
<name>A0A1A0MZ96_MYCMU</name>
<dbReference type="RefSeq" id="WP_064857844.1">
    <property type="nucleotide sequence ID" value="NZ_LZSF01000047.1"/>
</dbReference>
<sequence>MGGHLFIINGDLTKVACDALLIPTDSGCKIEDHWLGFVESRGYAKPDSWKLDDVFLSASDKTPHIWLGNIGQPTSSADFEAFAPTARAFISQAKAQLAGVNDDKRIYSWPKKRLAVNVVGSGAGGSVGMKGNLTLGLVQTLTESATTHDVDIVLVTWGEKAYAAAQRARRQVIGAEVANAWQFDSRTNSGLLREAQTLAEAAKKSHLVLFIGAGVSTGVGLPTWDRLLSEAANEAGFDSKQIPLLAKQDLRDQATLIDRRMRALNGGPIDGYSRFKADIAAKLSATQPYSLAHGLLASLPSKEAVTTNFDVLFEQACKIANADIAVLPENPRATDDRWLLKLHGSVDDPDRMVLTRSDYLEMPRRYGALMGLVQGLLMLRKMVFIGYALSDEDFHELVDEVRAARAGATDIVRGTVLSLTEDPLHKQLWDTDLDVVPMIVDGFNKDDPEEIALASRELDLFLDLVGYLSTTSASFFLDDTYSDLAAGEKDLRDSLIKLRASMQTFEPGPVAGLVDEFLKNLGATGV</sequence>
<dbReference type="EMBL" id="LZSF01000047">
    <property type="protein sequence ID" value="OBA90697.1"/>
    <property type="molecule type" value="Genomic_DNA"/>
</dbReference>
<comment type="caution">
    <text evidence="1">The sequence shown here is derived from an EMBL/GenBank/DDBJ whole genome shotgun (WGS) entry which is preliminary data.</text>
</comment>
<reference evidence="1 2" key="1">
    <citation type="submission" date="2016-06" db="EMBL/GenBank/DDBJ databases">
        <authorList>
            <person name="Kjaerup R.B."/>
            <person name="Dalgaard T.S."/>
            <person name="Juul-Madsen H.R."/>
        </authorList>
    </citation>
    <scope>NUCLEOTIDE SEQUENCE [LARGE SCALE GENOMIC DNA]</scope>
    <source>
        <strain evidence="1 2">1199456.5</strain>
    </source>
</reference>
<dbReference type="OrthoDB" id="5241047at2"/>
<evidence type="ECO:0000313" key="1">
    <source>
        <dbReference type="EMBL" id="OBA90697.1"/>
    </source>
</evidence>
<dbReference type="Gene3D" id="3.40.50.1220">
    <property type="entry name" value="TPP-binding domain"/>
    <property type="match status" value="1"/>
</dbReference>
<dbReference type="SUPFAM" id="SSF52467">
    <property type="entry name" value="DHS-like NAD/FAD-binding domain"/>
    <property type="match status" value="1"/>
</dbReference>
<evidence type="ECO:0000313" key="2">
    <source>
        <dbReference type="Proteomes" id="UP000093962"/>
    </source>
</evidence>
<proteinExistence type="predicted"/>
<organism evidence="1 2">
    <name type="scientific">Mycolicibacterium mucogenicum</name>
    <name type="common">Mycobacterium mucogenicum</name>
    <dbReference type="NCBI Taxonomy" id="56689"/>
    <lineage>
        <taxon>Bacteria</taxon>
        <taxon>Bacillati</taxon>
        <taxon>Actinomycetota</taxon>
        <taxon>Actinomycetes</taxon>
        <taxon>Mycobacteriales</taxon>
        <taxon>Mycobacteriaceae</taxon>
        <taxon>Mycolicibacterium</taxon>
    </lineage>
</organism>
<dbReference type="Pfam" id="PF13289">
    <property type="entry name" value="SIR2_2"/>
    <property type="match status" value="1"/>
</dbReference>
<gene>
    <name evidence="1" type="ORF">A5642_12215</name>
</gene>
<dbReference type="AlphaFoldDB" id="A0A1A0MZ96"/>
<protein>
    <submittedName>
        <fullName evidence="1">Uncharacterized protein</fullName>
    </submittedName>
</protein>